<keyword evidence="2" id="KW-0808">Transferase</keyword>
<reference evidence="8 9" key="1">
    <citation type="submission" date="2024-01" db="EMBL/GenBank/DDBJ databases">
        <title>A telomere-to-telomere, gap-free genome of sweet tea (Lithocarpus litseifolius).</title>
        <authorList>
            <person name="Zhou J."/>
        </authorList>
    </citation>
    <scope>NUCLEOTIDE SEQUENCE [LARGE SCALE GENOMIC DNA]</scope>
    <source>
        <strain evidence="8">Zhou-2022a</strain>
        <tissue evidence="8">Leaf</tissue>
    </source>
</reference>
<dbReference type="InterPro" id="IPR044824">
    <property type="entry name" value="MAIN-like"/>
</dbReference>
<dbReference type="Pfam" id="PF10536">
    <property type="entry name" value="PMD"/>
    <property type="match status" value="1"/>
</dbReference>
<sequence>MGLLFFSVGMYSVCWVLVCNSDRDEVAARLLVLGFMEPQMDEELAIVRPGPENNSLLTQQQNHRSEAIWNGEDSGPLTCRGRSKEMANITMQDNRVIDIIKLVGLEGLFRAPSKAIDHCLISALVERWRPETHTFHLPHGEMSITLEDVEVILGLPIDGEVLIGPTAVEDGDWKQLCVELLGFEVPANDNTTLVGQRILISRLVQRIAEPLPEHVMEIQIHQYARCYILALLGDKIFMDKSGDRVHLMFLEFLRNLCRPRQYSWGSGCLAWLYRELCRASQKEASQIGGALQLVQYWAWARLPYLCSRIEPPLGSDYGPWPKAPLAFKWVRVPSPKNRPSGMALIYYREQLIRMQPDQIMWQPYEADLSRLPAFCVAGRDTWTARVPLVCFCIVETHHPDRVLRQFGLAQERPDHVVYDHRLHRLDLRGKVEKNWREEHGPYILTWGMRQQRLCHAPPQIDEMPRDHAYYRWYRSVTRKYVDRNSAKLDIMIESHLALLEMLPVGSREHNHVRRVLNNVVGLGGGPAANGQANNGHETELVATATRSASAAPLSTPTRGRRATASPSTSAARGRGRPATASPSTSAARGRGRRTTTPRVVTSPKIPAPIPHVSPQSEVPPLIPDTSPQSEVPSPTPPSQPSFDLGIHFHLTPPTHPATSSYPPTSSSAPTLPIDPPRTEPKTMIPTPGLYTEHQYLPTSSSSDPLGPPVRIDTLQPNPDVPEEHPPPQPSRPQGRPQRARRALTCGTGGHKIGHKRSQLNNDELKDDAPQPPPSPKHYTRVKKRKIVTINEIKALYDLFKKLSNCIYDDSLIHKTGSVFSIDDDVIFPCSSVELAFNVWQSAPDTMVGFVPRAHWVDQLKGNNDYYIYGGWWNCEDIAMSFLVVNATGAPPIWVKGKIFEIGSTGISSMGGHSERRTQRVNRFVAEFGRECL</sequence>
<dbReference type="GO" id="GO:0010073">
    <property type="term" value="P:meristem maintenance"/>
    <property type="evidence" value="ECO:0007669"/>
    <property type="project" value="InterPro"/>
</dbReference>
<accession>A0AAW2CKC8</accession>
<dbReference type="AlphaFoldDB" id="A0AAW2CKC8"/>
<keyword evidence="9" id="KW-1185">Reference proteome</keyword>
<feature type="signal peptide" evidence="5">
    <location>
        <begin position="1"/>
        <end position="21"/>
    </location>
</feature>
<dbReference type="PANTHER" id="PTHR46033">
    <property type="entry name" value="PROTEIN MAIN-LIKE 2"/>
    <property type="match status" value="1"/>
</dbReference>
<dbReference type="InterPro" id="IPR029044">
    <property type="entry name" value="Nucleotide-diphossugar_trans"/>
</dbReference>
<evidence type="ECO:0000313" key="9">
    <source>
        <dbReference type="Proteomes" id="UP001459277"/>
    </source>
</evidence>
<evidence type="ECO:0000256" key="1">
    <source>
        <dbReference type="ARBA" id="ARBA00008700"/>
    </source>
</evidence>
<feature type="chain" id="PRO_5043509017" description="Aminotransferase-like plant mobile domain-containing protein" evidence="5">
    <location>
        <begin position="22"/>
        <end position="932"/>
    </location>
</feature>
<dbReference type="GO" id="GO:0016757">
    <property type="term" value="F:glycosyltransferase activity"/>
    <property type="evidence" value="ECO:0007669"/>
    <property type="project" value="InterPro"/>
</dbReference>
<feature type="region of interest" description="Disordered" evidence="4">
    <location>
        <begin position="546"/>
        <end position="779"/>
    </location>
</feature>
<gene>
    <name evidence="8" type="ORF">SO802_021631</name>
</gene>
<protein>
    <recommendedName>
        <fullName evidence="10">Aminotransferase-like plant mobile domain-containing protein</fullName>
    </recommendedName>
</protein>
<feature type="compositionally biased region" description="Polar residues" evidence="4">
    <location>
        <begin position="546"/>
        <end position="556"/>
    </location>
</feature>
<feature type="domain" description="Glycosyl transferase 64" evidence="6">
    <location>
        <begin position="873"/>
        <end position="931"/>
    </location>
</feature>
<feature type="domain" description="Aminotransferase-like plant mobile" evidence="7">
    <location>
        <begin position="107"/>
        <end position="474"/>
    </location>
</feature>
<comment type="caution">
    <text evidence="8">The sequence shown here is derived from an EMBL/GenBank/DDBJ whole genome shotgun (WGS) entry which is preliminary data.</text>
</comment>
<feature type="compositionally biased region" description="Low complexity" evidence="4">
    <location>
        <begin position="656"/>
        <end position="671"/>
    </location>
</feature>
<keyword evidence="5" id="KW-0732">Signal</keyword>
<feature type="compositionally biased region" description="Low complexity" evidence="4">
    <location>
        <begin position="562"/>
        <end position="588"/>
    </location>
</feature>
<evidence type="ECO:0000256" key="5">
    <source>
        <dbReference type="SAM" id="SignalP"/>
    </source>
</evidence>
<dbReference type="Gene3D" id="3.90.550.10">
    <property type="entry name" value="Spore Coat Polysaccharide Biosynthesis Protein SpsA, Chain A"/>
    <property type="match status" value="2"/>
</dbReference>
<evidence type="ECO:0000256" key="2">
    <source>
        <dbReference type="ARBA" id="ARBA00022679"/>
    </source>
</evidence>
<evidence type="ECO:0000259" key="7">
    <source>
        <dbReference type="Pfam" id="PF10536"/>
    </source>
</evidence>
<dbReference type="EMBL" id="JAZDWU010000007">
    <property type="protein sequence ID" value="KAK9996945.1"/>
    <property type="molecule type" value="Genomic_DNA"/>
</dbReference>
<organism evidence="8 9">
    <name type="scientific">Lithocarpus litseifolius</name>
    <dbReference type="NCBI Taxonomy" id="425828"/>
    <lineage>
        <taxon>Eukaryota</taxon>
        <taxon>Viridiplantae</taxon>
        <taxon>Streptophyta</taxon>
        <taxon>Embryophyta</taxon>
        <taxon>Tracheophyta</taxon>
        <taxon>Spermatophyta</taxon>
        <taxon>Magnoliopsida</taxon>
        <taxon>eudicotyledons</taxon>
        <taxon>Gunneridae</taxon>
        <taxon>Pentapetalae</taxon>
        <taxon>rosids</taxon>
        <taxon>fabids</taxon>
        <taxon>Fagales</taxon>
        <taxon>Fagaceae</taxon>
        <taxon>Lithocarpus</taxon>
    </lineage>
</organism>
<evidence type="ECO:0000259" key="6">
    <source>
        <dbReference type="Pfam" id="PF09258"/>
    </source>
</evidence>
<dbReference type="PANTHER" id="PTHR46033:SF8">
    <property type="entry name" value="PROTEIN MAINTENANCE OF MERISTEMS-LIKE"/>
    <property type="match status" value="1"/>
</dbReference>
<dbReference type="InterPro" id="IPR019557">
    <property type="entry name" value="AminoTfrase-like_pln_mobile"/>
</dbReference>
<dbReference type="Proteomes" id="UP001459277">
    <property type="component" value="Unassembled WGS sequence"/>
</dbReference>
<evidence type="ECO:0000256" key="4">
    <source>
        <dbReference type="SAM" id="MobiDB-lite"/>
    </source>
</evidence>
<name>A0AAW2CKC8_9ROSI</name>
<proteinExistence type="inferred from homology"/>
<comment type="similarity">
    <text evidence="1">Belongs to the glycosyltransferase 64 family.</text>
</comment>
<keyword evidence="3" id="KW-1015">Disulfide bond</keyword>
<evidence type="ECO:0000313" key="8">
    <source>
        <dbReference type="EMBL" id="KAK9996945.1"/>
    </source>
</evidence>
<dbReference type="InterPro" id="IPR015338">
    <property type="entry name" value="GT64_dom"/>
</dbReference>
<dbReference type="Pfam" id="PF09258">
    <property type="entry name" value="Glyco_transf_64"/>
    <property type="match status" value="2"/>
</dbReference>
<dbReference type="GO" id="GO:0016020">
    <property type="term" value="C:membrane"/>
    <property type="evidence" value="ECO:0007669"/>
    <property type="project" value="InterPro"/>
</dbReference>
<evidence type="ECO:0000256" key="3">
    <source>
        <dbReference type="ARBA" id="ARBA00023157"/>
    </source>
</evidence>
<feature type="domain" description="Glycosyl transferase 64" evidence="6">
    <location>
        <begin position="800"/>
        <end position="872"/>
    </location>
</feature>
<evidence type="ECO:0008006" key="10">
    <source>
        <dbReference type="Google" id="ProtNLM"/>
    </source>
</evidence>